<keyword evidence="3 7" id="KW-0489">Methyltransferase</keyword>
<comment type="similarity">
    <text evidence="1 7">Belongs to the N(4)/N(6)-methyltransferase family.</text>
</comment>
<dbReference type="InterPro" id="IPR023095">
    <property type="entry name" value="Ade_MeTrfase_dom_2"/>
</dbReference>
<name>A0ABP2PVC5_9BURK</name>
<evidence type="ECO:0000256" key="4">
    <source>
        <dbReference type="ARBA" id="ARBA00022679"/>
    </source>
</evidence>
<comment type="catalytic activity">
    <reaction evidence="6 7">
        <text>a 2'-deoxyadenosine in DNA + S-adenosyl-L-methionine = an N(6)-methyl-2'-deoxyadenosine in DNA + S-adenosyl-L-homocysteine + H(+)</text>
        <dbReference type="Rhea" id="RHEA:15197"/>
        <dbReference type="Rhea" id="RHEA-COMP:12418"/>
        <dbReference type="Rhea" id="RHEA-COMP:12419"/>
        <dbReference type="ChEBI" id="CHEBI:15378"/>
        <dbReference type="ChEBI" id="CHEBI:57856"/>
        <dbReference type="ChEBI" id="CHEBI:59789"/>
        <dbReference type="ChEBI" id="CHEBI:90615"/>
        <dbReference type="ChEBI" id="CHEBI:90616"/>
        <dbReference type="EC" id="2.1.1.72"/>
    </reaction>
</comment>
<dbReference type="InterPro" id="IPR012263">
    <property type="entry name" value="M_m6A_EcoRV"/>
</dbReference>
<evidence type="ECO:0000256" key="2">
    <source>
        <dbReference type="ARBA" id="ARBA00011900"/>
    </source>
</evidence>
<evidence type="ECO:0000256" key="1">
    <source>
        <dbReference type="ARBA" id="ARBA00006594"/>
    </source>
</evidence>
<dbReference type="NCBIfam" id="TIGR00571">
    <property type="entry name" value="dam"/>
    <property type="match status" value="1"/>
</dbReference>
<evidence type="ECO:0000256" key="6">
    <source>
        <dbReference type="ARBA" id="ARBA00047942"/>
    </source>
</evidence>
<dbReference type="Pfam" id="PF02086">
    <property type="entry name" value="MethyltransfD12"/>
    <property type="match status" value="1"/>
</dbReference>
<evidence type="ECO:0000256" key="5">
    <source>
        <dbReference type="ARBA" id="ARBA00022691"/>
    </source>
</evidence>
<dbReference type="PANTHER" id="PTHR30481:SF3">
    <property type="entry name" value="DNA ADENINE METHYLASE"/>
    <property type="match status" value="1"/>
</dbReference>
<dbReference type="Gene3D" id="3.40.50.150">
    <property type="entry name" value="Vaccinia Virus protein VP39"/>
    <property type="match status" value="1"/>
</dbReference>
<accession>A0ABP2PVC5</accession>
<protein>
    <recommendedName>
        <fullName evidence="2 7">Site-specific DNA-methyltransferase (adenine-specific)</fullName>
        <ecNumber evidence="2 7">2.1.1.72</ecNumber>
    </recommendedName>
</protein>
<evidence type="ECO:0000313" key="9">
    <source>
        <dbReference type="Proteomes" id="UP000004980"/>
    </source>
</evidence>
<gene>
    <name evidence="8" type="ORF">WQE_08507</name>
</gene>
<dbReference type="PRINTS" id="PR00505">
    <property type="entry name" value="D12N6MTFRASE"/>
</dbReference>
<organism evidence="8 9">
    <name type="scientific">Paraburkholderia hospita</name>
    <dbReference type="NCBI Taxonomy" id="169430"/>
    <lineage>
        <taxon>Bacteria</taxon>
        <taxon>Pseudomonadati</taxon>
        <taxon>Pseudomonadota</taxon>
        <taxon>Betaproteobacteria</taxon>
        <taxon>Burkholderiales</taxon>
        <taxon>Burkholderiaceae</taxon>
        <taxon>Paraburkholderia</taxon>
    </lineage>
</organism>
<keyword evidence="5 7" id="KW-0949">S-adenosyl-L-methionine</keyword>
<dbReference type="GO" id="GO:0032259">
    <property type="term" value="P:methylation"/>
    <property type="evidence" value="ECO:0007669"/>
    <property type="project" value="UniProtKB-KW"/>
</dbReference>
<evidence type="ECO:0000256" key="7">
    <source>
        <dbReference type="RuleBase" id="RU361257"/>
    </source>
</evidence>
<dbReference type="InterPro" id="IPR002052">
    <property type="entry name" value="DNA_methylase_N6_adenine_CS"/>
</dbReference>
<dbReference type="Proteomes" id="UP000004980">
    <property type="component" value="Unassembled WGS sequence"/>
</dbReference>
<dbReference type="PIRSF" id="PIRSF000398">
    <property type="entry name" value="M_m6A_EcoRV"/>
    <property type="match status" value="1"/>
</dbReference>
<sequence length="288" mass="31758">MRNVHPAHSPTPTAAPTAFVLGAPFLKWAGGKRRLLPTLLPLLPKGQRLIEPFVGGASVFLASSYSSYLLADANADLIQLYRLVQQDVAAVIDAAQDLFTPINMSDEAFRIHRRTFNTTSDVLHKSALFIYLNKFGFNGLCRYNRRGELNVPYGKPANLPRLPVSELEAFAARSTNAEFRVSDFVDVMKRASRGDVVYCDPPYLDLNHAASFTGYTKGGFSFDQQRELASIAEFLARKGVPVVISNHDTDDARTLYRKARLHTVTVHRSISSVAQTRGSAAELIAVFG</sequence>
<evidence type="ECO:0000256" key="3">
    <source>
        <dbReference type="ARBA" id="ARBA00022603"/>
    </source>
</evidence>
<dbReference type="PANTHER" id="PTHR30481">
    <property type="entry name" value="DNA ADENINE METHYLASE"/>
    <property type="match status" value="1"/>
</dbReference>
<comment type="caution">
    <text evidence="8">The sequence shown here is derived from an EMBL/GenBank/DDBJ whole genome shotgun (WGS) entry which is preliminary data.</text>
</comment>
<dbReference type="EC" id="2.1.1.72" evidence="2 7"/>
<keyword evidence="9" id="KW-1185">Reference proteome</keyword>
<dbReference type="InterPro" id="IPR012327">
    <property type="entry name" value="MeTrfase_D12"/>
</dbReference>
<reference evidence="8 9" key="1">
    <citation type="journal article" date="2012" name="J. Bacteriol.">
        <title>Draft Genome Sequence of the Soil Bacterium Burkholderia terrae Strain BS001, Which Interacts with Fungal Surface Structures.</title>
        <authorList>
            <person name="Nazir R."/>
            <person name="Hansen M.A."/>
            <person name="Sorensen S."/>
            <person name="van Elsas J.D."/>
        </authorList>
    </citation>
    <scope>NUCLEOTIDE SEQUENCE [LARGE SCALE GENOMIC DNA]</scope>
    <source>
        <strain evidence="8 9">BS001</strain>
    </source>
</reference>
<dbReference type="SUPFAM" id="SSF53335">
    <property type="entry name" value="S-adenosyl-L-methionine-dependent methyltransferases"/>
    <property type="match status" value="1"/>
</dbReference>
<keyword evidence="4 7" id="KW-0808">Transferase</keyword>
<dbReference type="RefSeq" id="WP_007579581.1">
    <property type="nucleotide sequence ID" value="NZ_AKAU01000056.1"/>
</dbReference>
<dbReference type="GO" id="GO:0008168">
    <property type="term" value="F:methyltransferase activity"/>
    <property type="evidence" value="ECO:0007669"/>
    <property type="project" value="UniProtKB-KW"/>
</dbReference>
<evidence type="ECO:0000313" key="8">
    <source>
        <dbReference type="EMBL" id="EIN01533.1"/>
    </source>
</evidence>
<dbReference type="EMBL" id="AKAU01000056">
    <property type="protein sequence ID" value="EIN01533.1"/>
    <property type="molecule type" value="Genomic_DNA"/>
</dbReference>
<dbReference type="PROSITE" id="PS00092">
    <property type="entry name" value="N6_MTASE"/>
    <property type="match status" value="1"/>
</dbReference>
<dbReference type="InterPro" id="IPR029063">
    <property type="entry name" value="SAM-dependent_MTases_sf"/>
</dbReference>
<proteinExistence type="inferred from homology"/>
<dbReference type="Gene3D" id="1.10.1020.10">
    <property type="entry name" value="Adenine-specific Methyltransferase, Domain 2"/>
    <property type="match status" value="1"/>
</dbReference>